<dbReference type="InterPro" id="IPR051598">
    <property type="entry name" value="TSUP/Inactive_protease-like"/>
</dbReference>
<dbReference type="Pfam" id="PF01925">
    <property type="entry name" value="TauE"/>
    <property type="match status" value="1"/>
</dbReference>
<evidence type="ECO:0000313" key="8">
    <source>
        <dbReference type="Proteomes" id="UP001320119"/>
    </source>
</evidence>
<comment type="similarity">
    <text evidence="2 6">Belongs to the 4-toluene sulfonate uptake permease (TSUP) (TC 2.A.102) family.</text>
</comment>
<proteinExistence type="inferred from homology"/>
<dbReference type="KEGG" id="marq:MARGE09_P3160"/>
<evidence type="ECO:0000256" key="6">
    <source>
        <dbReference type="RuleBase" id="RU363041"/>
    </source>
</evidence>
<feature type="transmembrane region" description="Helical" evidence="6">
    <location>
        <begin position="230"/>
        <end position="251"/>
    </location>
</feature>
<keyword evidence="5 6" id="KW-0472">Membrane</keyword>
<gene>
    <name evidence="7" type="ORF">MARGE09_P3160</name>
</gene>
<dbReference type="EMBL" id="AP023086">
    <property type="protein sequence ID" value="BCD98959.1"/>
    <property type="molecule type" value="Genomic_DNA"/>
</dbReference>
<feature type="transmembrane region" description="Helical" evidence="6">
    <location>
        <begin position="197"/>
        <end position="218"/>
    </location>
</feature>
<feature type="transmembrane region" description="Helical" evidence="6">
    <location>
        <begin position="117"/>
        <end position="138"/>
    </location>
</feature>
<feature type="transmembrane region" description="Helical" evidence="6">
    <location>
        <begin position="257"/>
        <end position="276"/>
    </location>
</feature>
<keyword evidence="6" id="KW-1003">Cell membrane</keyword>
<keyword evidence="8" id="KW-1185">Reference proteome</keyword>
<sequence>MCLRSYPQIIELVGVLLIDFLFYILAGAGVGLAVGLTGVGGGSLMTPLLILWGIPEKIAIGTDLLYAAITKAGGAWTHAKQRSVRWDVVALLAAGSIPASMLTSLALSYLVNDNLDYSPLLNKALGAMLVLTGIVLLFKKQVEAESHDLSHGERWYQRHNKPITVIAGFALGILVTLSSVGAGAFCAVLLLSLYPRLSAIGVVGTDIAHAVPLTFIAGMGHFVLLGNIDFALLGGLLVGSLPAVHVGAKLANRVPNGILRPILATLLVIIGVKFAFF</sequence>
<evidence type="ECO:0000256" key="1">
    <source>
        <dbReference type="ARBA" id="ARBA00004141"/>
    </source>
</evidence>
<comment type="subcellular location">
    <subcellularLocation>
        <location evidence="6">Cell membrane</location>
        <topology evidence="6">Multi-pass membrane protein</topology>
    </subcellularLocation>
    <subcellularLocation>
        <location evidence="1">Membrane</location>
        <topology evidence="1">Multi-pass membrane protein</topology>
    </subcellularLocation>
</comment>
<dbReference type="GO" id="GO:0005886">
    <property type="term" value="C:plasma membrane"/>
    <property type="evidence" value="ECO:0007669"/>
    <property type="project" value="UniProtKB-SubCell"/>
</dbReference>
<evidence type="ECO:0000313" key="7">
    <source>
        <dbReference type="EMBL" id="BCD98959.1"/>
    </source>
</evidence>
<evidence type="ECO:0000256" key="2">
    <source>
        <dbReference type="ARBA" id="ARBA00009142"/>
    </source>
</evidence>
<dbReference type="AlphaFoldDB" id="A0AAN2BLC9"/>
<dbReference type="InterPro" id="IPR002781">
    <property type="entry name" value="TM_pro_TauE-like"/>
</dbReference>
<evidence type="ECO:0000256" key="4">
    <source>
        <dbReference type="ARBA" id="ARBA00022989"/>
    </source>
</evidence>
<evidence type="ECO:0000256" key="5">
    <source>
        <dbReference type="ARBA" id="ARBA00023136"/>
    </source>
</evidence>
<feature type="transmembrane region" description="Helical" evidence="6">
    <location>
        <begin position="163"/>
        <end position="191"/>
    </location>
</feature>
<evidence type="ECO:0000256" key="3">
    <source>
        <dbReference type="ARBA" id="ARBA00022692"/>
    </source>
</evidence>
<accession>A0AAN2BLC9</accession>
<keyword evidence="3 6" id="KW-0812">Transmembrane</keyword>
<reference evidence="7 8" key="1">
    <citation type="journal article" date="2022" name="IScience">
        <title>An ultrasensitive nanofiber-based assay for enzymatic hydrolysis and deep-sea microbial degradation of cellulose.</title>
        <authorList>
            <person name="Tsudome M."/>
            <person name="Tachioka M."/>
            <person name="Miyazaki M."/>
            <person name="Uchimura K."/>
            <person name="Tsuda M."/>
            <person name="Takaki Y."/>
            <person name="Deguchi S."/>
        </authorList>
    </citation>
    <scope>NUCLEOTIDE SEQUENCE [LARGE SCALE GENOMIC DNA]</scope>
    <source>
        <strain evidence="7 8">GE09</strain>
    </source>
</reference>
<name>A0AAN2BLC9_9GAMM</name>
<keyword evidence="4 6" id="KW-1133">Transmembrane helix</keyword>
<feature type="transmembrane region" description="Helical" evidence="6">
    <location>
        <begin position="48"/>
        <end position="69"/>
    </location>
</feature>
<protein>
    <recommendedName>
        <fullName evidence="6">Probable membrane transporter protein</fullName>
    </recommendedName>
</protein>
<feature type="transmembrane region" description="Helical" evidence="6">
    <location>
        <begin position="89"/>
        <end position="111"/>
    </location>
</feature>
<dbReference type="PANTHER" id="PTHR43701">
    <property type="entry name" value="MEMBRANE TRANSPORTER PROTEIN MJ0441-RELATED"/>
    <property type="match status" value="1"/>
</dbReference>
<dbReference type="PANTHER" id="PTHR43701:SF2">
    <property type="entry name" value="MEMBRANE TRANSPORTER PROTEIN YJNA-RELATED"/>
    <property type="match status" value="1"/>
</dbReference>
<organism evidence="7 8">
    <name type="scientific">Marinagarivorans cellulosilyticus</name>
    <dbReference type="NCBI Taxonomy" id="2721545"/>
    <lineage>
        <taxon>Bacteria</taxon>
        <taxon>Pseudomonadati</taxon>
        <taxon>Pseudomonadota</taxon>
        <taxon>Gammaproteobacteria</taxon>
        <taxon>Cellvibrionales</taxon>
        <taxon>Cellvibrionaceae</taxon>
        <taxon>Marinagarivorans</taxon>
    </lineage>
</organism>
<feature type="transmembrane region" description="Helical" evidence="6">
    <location>
        <begin position="12"/>
        <end position="36"/>
    </location>
</feature>
<dbReference type="Proteomes" id="UP001320119">
    <property type="component" value="Chromosome"/>
</dbReference>